<evidence type="ECO:0000313" key="1">
    <source>
        <dbReference type="EMBL" id="CAG7720236.1"/>
    </source>
</evidence>
<organism evidence="1 2">
    <name type="scientific">Allacma fusca</name>
    <dbReference type="NCBI Taxonomy" id="39272"/>
    <lineage>
        <taxon>Eukaryota</taxon>
        <taxon>Metazoa</taxon>
        <taxon>Ecdysozoa</taxon>
        <taxon>Arthropoda</taxon>
        <taxon>Hexapoda</taxon>
        <taxon>Collembola</taxon>
        <taxon>Symphypleona</taxon>
        <taxon>Sminthuridae</taxon>
        <taxon>Allacma</taxon>
    </lineage>
</organism>
<protein>
    <submittedName>
        <fullName evidence="1">Uncharacterized protein</fullName>
    </submittedName>
</protein>
<dbReference type="EMBL" id="CAJVCH010068681">
    <property type="protein sequence ID" value="CAG7720236.1"/>
    <property type="molecule type" value="Genomic_DNA"/>
</dbReference>
<evidence type="ECO:0000313" key="2">
    <source>
        <dbReference type="Proteomes" id="UP000708208"/>
    </source>
</evidence>
<name>A0A8J2JI62_9HEXA</name>
<accession>A0A8J2JI62</accession>
<comment type="caution">
    <text evidence="1">The sequence shown here is derived from an EMBL/GenBank/DDBJ whole genome shotgun (WGS) entry which is preliminary data.</text>
</comment>
<dbReference type="Proteomes" id="UP000708208">
    <property type="component" value="Unassembled WGS sequence"/>
</dbReference>
<reference evidence="1" key="1">
    <citation type="submission" date="2021-06" db="EMBL/GenBank/DDBJ databases">
        <authorList>
            <person name="Hodson N. C."/>
            <person name="Mongue J. A."/>
            <person name="Jaron S. K."/>
        </authorList>
    </citation>
    <scope>NUCLEOTIDE SEQUENCE</scope>
</reference>
<keyword evidence="2" id="KW-1185">Reference proteome</keyword>
<dbReference type="AlphaFoldDB" id="A0A8J2JI62"/>
<gene>
    <name evidence="1" type="ORF">AFUS01_LOCUS9522</name>
</gene>
<proteinExistence type="predicted"/>
<sequence>MGRKSQEMLAVSDMGELMMKAATLQTDTVFTATLFLDQGLGAENSSLWLDSVHFILKLHQWIGRSHNKERILPRKSPTHPILARQVFRRDMKLMDGSPGRNGSAGICTDNGLEADLVRYIGIKILEMFRLMGWFEKIFSPGFSSHSPKISRGMLVWTDSREPLGLLGTFIEDDWGSLQKSMTKLGPVRVSQTCDNRFWDFDDITLCDASKTGIMYYRGGCTIAERKLSHWNFQCSSLDYTAPTILRDAREKLVGK</sequence>